<comment type="similarity">
    <text evidence="2">Belongs to the EMC7 family.</text>
</comment>
<dbReference type="OMA" id="QWPADIT"/>
<dbReference type="InterPro" id="IPR039163">
    <property type="entry name" value="EMC7"/>
</dbReference>
<keyword evidence="6 7" id="KW-0472">Membrane</keyword>
<keyword evidence="10" id="KW-1185">Reference proteome</keyword>
<evidence type="ECO:0000256" key="8">
    <source>
        <dbReference type="SAM" id="SignalP"/>
    </source>
</evidence>
<evidence type="ECO:0000313" key="10">
    <source>
        <dbReference type="Proteomes" id="UP000504633"/>
    </source>
</evidence>
<feature type="domain" description="ER membrane protein complex subunit 7 beta-sandwich" evidence="9">
    <location>
        <begin position="59"/>
        <end position="168"/>
    </location>
</feature>
<dbReference type="Pfam" id="PF09430">
    <property type="entry name" value="EMC7_beta-sandw"/>
    <property type="match status" value="1"/>
</dbReference>
<dbReference type="AlphaFoldDB" id="A0A6J1M9W2"/>
<accession>A0A6J1M9W2</accession>
<dbReference type="Proteomes" id="UP000504633">
    <property type="component" value="Unplaced"/>
</dbReference>
<evidence type="ECO:0000256" key="2">
    <source>
        <dbReference type="ARBA" id="ARBA00008880"/>
    </source>
</evidence>
<evidence type="ECO:0000313" key="11">
    <source>
        <dbReference type="RefSeq" id="XP_023177103.2"/>
    </source>
</evidence>
<dbReference type="GeneID" id="111603652"/>
<evidence type="ECO:0000256" key="4">
    <source>
        <dbReference type="ARBA" id="ARBA00022729"/>
    </source>
</evidence>
<keyword evidence="3 7" id="KW-0812">Transmembrane</keyword>
<dbReference type="InterPro" id="IPR013784">
    <property type="entry name" value="Carb-bd-like_fold"/>
</dbReference>
<name>A0A6J1M9W2_DROHY</name>
<keyword evidence="4 8" id="KW-0732">Signal</keyword>
<sequence>MSKMWKKFIIILMVCTLDSYSMPVELPRQLVAAKSGVGHALYSIEGIVLPPDPTLRLTERWPADISLSINGGEYLGFVQADGNFVISGVPSGSYVLHADHADIFFQPIRVDITQTGKLRARKLCYLRPSQVLKLPYPVMLKPGMRRRYFRSREQWNIMDYMLNPMVLLMVVPLLLMLLLPRLINDPETKREIENIQFPKIHTGVPDLSDVLTSLLTGKHPLEKQKKAIAGASSRRRN</sequence>
<dbReference type="InterPro" id="IPR019008">
    <property type="entry name" value="Beta_sandwich_EMC7"/>
</dbReference>
<protein>
    <submittedName>
        <fullName evidence="11">ER membrane protein complex subunit 7 homolog</fullName>
    </submittedName>
</protein>
<evidence type="ECO:0000256" key="6">
    <source>
        <dbReference type="ARBA" id="ARBA00023136"/>
    </source>
</evidence>
<dbReference type="KEGG" id="dhe:111603652"/>
<dbReference type="GO" id="GO:0030246">
    <property type="term" value="F:carbohydrate binding"/>
    <property type="evidence" value="ECO:0007669"/>
    <property type="project" value="InterPro"/>
</dbReference>
<proteinExistence type="inferred from homology"/>
<evidence type="ECO:0000256" key="7">
    <source>
        <dbReference type="SAM" id="Phobius"/>
    </source>
</evidence>
<organism evidence="10 11">
    <name type="scientific">Drosophila hydei</name>
    <name type="common">Fruit fly</name>
    <dbReference type="NCBI Taxonomy" id="7224"/>
    <lineage>
        <taxon>Eukaryota</taxon>
        <taxon>Metazoa</taxon>
        <taxon>Ecdysozoa</taxon>
        <taxon>Arthropoda</taxon>
        <taxon>Hexapoda</taxon>
        <taxon>Insecta</taxon>
        <taxon>Pterygota</taxon>
        <taxon>Neoptera</taxon>
        <taxon>Endopterygota</taxon>
        <taxon>Diptera</taxon>
        <taxon>Brachycera</taxon>
        <taxon>Muscomorpha</taxon>
        <taxon>Ephydroidea</taxon>
        <taxon>Drosophilidae</taxon>
        <taxon>Drosophila</taxon>
    </lineage>
</organism>
<feature type="chain" id="PRO_5027063669" evidence="8">
    <location>
        <begin position="22"/>
        <end position="237"/>
    </location>
</feature>
<dbReference type="GO" id="GO:0072546">
    <property type="term" value="C:EMC complex"/>
    <property type="evidence" value="ECO:0007669"/>
    <property type="project" value="TreeGrafter"/>
</dbReference>
<gene>
    <name evidence="11" type="primary">LOC111603652</name>
</gene>
<keyword evidence="5 7" id="KW-1133">Transmembrane helix</keyword>
<evidence type="ECO:0000256" key="5">
    <source>
        <dbReference type="ARBA" id="ARBA00022989"/>
    </source>
</evidence>
<dbReference type="PANTHER" id="PTHR13605:SF4">
    <property type="entry name" value="ER MEMBRANE PROTEIN COMPLEX SUBUNIT 7"/>
    <property type="match status" value="1"/>
</dbReference>
<dbReference type="PANTHER" id="PTHR13605">
    <property type="entry name" value="ER MEMBRANE PROTEIN COMPLEX SUBUNIT 7"/>
    <property type="match status" value="1"/>
</dbReference>
<feature type="transmembrane region" description="Helical" evidence="7">
    <location>
        <begin position="160"/>
        <end position="180"/>
    </location>
</feature>
<feature type="signal peptide" evidence="8">
    <location>
        <begin position="1"/>
        <end position="21"/>
    </location>
</feature>
<evidence type="ECO:0000256" key="1">
    <source>
        <dbReference type="ARBA" id="ARBA00004167"/>
    </source>
</evidence>
<evidence type="ECO:0000256" key="3">
    <source>
        <dbReference type="ARBA" id="ARBA00022692"/>
    </source>
</evidence>
<comment type="subcellular location">
    <subcellularLocation>
        <location evidence="1">Membrane</location>
        <topology evidence="1">Single-pass membrane protein</topology>
    </subcellularLocation>
</comment>
<dbReference type="SUPFAM" id="SSF49452">
    <property type="entry name" value="Starch-binding domain-like"/>
    <property type="match status" value="1"/>
</dbReference>
<evidence type="ECO:0000259" key="9">
    <source>
        <dbReference type="Pfam" id="PF09430"/>
    </source>
</evidence>
<dbReference type="RefSeq" id="XP_023177103.2">
    <property type="nucleotide sequence ID" value="XM_023321335.2"/>
</dbReference>
<dbReference type="OrthoDB" id="27095at2759"/>
<reference evidence="11" key="1">
    <citation type="submission" date="2025-08" db="UniProtKB">
        <authorList>
            <consortium name="RefSeq"/>
        </authorList>
    </citation>
    <scope>IDENTIFICATION</scope>
    <source>
        <strain evidence="11">15085-1641.00</strain>
        <tissue evidence="11">Whole body</tissue>
    </source>
</reference>